<gene>
    <name evidence="10" type="primary">mscL</name>
    <name evidence="11" type="ORF">BE17_36345</name>
</gene>
<sequence>MFWEDFKKFAIRGNVVDMAVGVVIGAAFGNIVKSLVDHLIMPPIGLVTGGIDFSRHYIVLKAPSGPGPYANPEEMVKAGAVLLQYGQVINNLVSFFIVAFCVFLLMQLMGKLQRKHEEAATTKECPECAMTIPIKAVRCGHCTTELKAA</sequence>
<evidence type="ECO:0000256" key="3">
    <source>
        <dbReference type="ARBA" id="ARBA00022448"/>
    </source>
</evidence>
<comment type="function">
    <text evidence="10">Channel that opens in response to stretch forces in the membrane lipid bilayer. May participate in the regulation of osmotic pressure changes within the cell.</text>
</comment>
<dbReference type="GO" id="GO:0008381">
    <property type="term" value="F:mechanosensitive monoatomic ion channel activity"/>
    <property type="evidence" value="ECO:0007669"/>
    <property type="project" value="UniProtKB-UniRule"/>
</dbReference>
<keyword evidence="6 10" id="KW-1133">Transmembrane helix</keyword>
<dbReference type="EMBL" id="JEMB01001976">
    <property type="protein sequence ID" value="KYF84164.1"/>
    <property type="molecule type" value="Genomic_DNA"/>
</dbReference>
<evidence type="ECO:0000256" key="1">
    <source>
        <dbReference type="ARBA" id="ARBA00004651"/>
    </source>
</evidence>
<dbReference type="InterPro" id="IPR037673">
    <property type="entry name" value="MSC/AndL"/>
</dbReference>
<dbReference type="PRINTS" id="PR01264">
    <property type="entry name" value="MECHCHANNEL"/>
</dbReference>
<dbReference type="InterPro" id="IPR019823">
    <property type="entry name" value="Mechanosensitive_channel_CS"/>
</dbReference>
<evidence type="ECO:0000256" key="5">
    <source>
        <dbReference type="ARBA" id="ARBA00022692"/>
    </source>
</evidence>
<organism evidence="11 12">
    <name type="scientific">Sorangium cellulosum</name>
    <name type="common">Polyangium cellulosum</name>
    <dbReference type="NCBI Taxonomy" id="56"/>
    <lineage>
        <taxon>Bacteria</taxon>
        <taxon>Pseudomonadati</taxon>
        <taxon>Myxococcota</taxon>
        <taxon>Polyangia</taxon>
        <taxon>Polyangiales</taxon>
        <taxon>Polyangiaceae</taxon>
        <taxon>Sorangium</taxon>
    </lineage>
</organism>
<keyword evidence="5 10" id="KW-0812">Transmembrane</keyword>
<dbReference type="PANTHER" id="PTHR30266">
    <property type="entry name" value="MECHANOSENSITIVE CHANNEL MSCL"/>
    <property type="match status" value="1"/>
</dbReference>
<evidence type="ECO:0000313" key="11">
    <source>
        <dbReference type="EMBL" id="KYF84164.1"/>
    </source>
</evidence>
<comment type="subunit">
    <text evidence="10">Homopentamer.</text>
</comment>
<keyword evidence="7 10" id="KW-0406">Ion transport</keyword>
<feature type="transmembrane region" description="Helical" evidence="10">
    <location>
        <begin position="88"/>
        <end position="106"/>
    </location>
</feature>
<dbReference type="Pfam" id="PF01741">
    <property type="entry name" value="MscL"/>
    <property type="match status" value="1"/>
</dbReference>
<dbReference type="InterPro" id="IPR036019">
    <property type="entry name" value="MscL_channel"/>
</dbReference>
<comment type="similarity">
    <text evidence="2 10">Belongs to the MscL family.</text>
</comment>
<evidence type="ECO:0000256" key="7">
    <source>
        <dbReference type="ARBA" id="ARBA00023065"/>
    </source>
</evidence>
<proteinExistence type="inferred from homology"/>
<evidence type="ECO:0000256" key="4">
    <source>
        <dbReference type="ARBA" id="ARBA00022475"/>
    </source>
</evidence>
<dbReference type="GO" id="GO:0005886">
    <property type="term" value="C:plasma membrane"/>
    <property type="evidence" value="ECO:0007669"/>
    <property type="project" value="UniProtKB-SubCell"/>
</dbReference>
<accession>A0A150RVB7</accession>
<name>A0A150RVB7_SORCE</name>
<dbReference type="InterPro" id="IPR001185">
    <property type="entry name" value="MS_channel"/>
</dbReference>
<evidence type="ECO:0000256" key="8">
    <source>
        <dbReference type="ARBA" id="ARBA00023136"/>
    </source>
</evidence>
<evidence type="ECO:0000256" key="2">
    <source>
        <dbReference type="ARBA" id="ARBA00007254"/>
    </source>
</evidence>
<dbReference type="Gene3D" id="1.10.1200.120">
    <property type="entry name" value="Large-conductance mechanosensitive channel, MscL, domain 1"/>
    <property type="match status" value="1"/>
</dbReference>
<keyword evidence="9 10" id="KW-0407">Ion channel</keyword>
<protein>
    <recommendedName>
        <fullName evidence="10">Large-conductance mechanosensitive channel</fullName>
    </recommendedName>
</protein>
<comment type="caution">
    <text evidence="11">The sequence shown here is derived from an EMBL/GenBank/DDBJ whole genome shotgun (WGS) entry which is preliminary data.</text>
</comment>
<dbReference type="PANTHER" id="PTHR30266:SF2">
    <property type="entry name" value="LARGE-CONDUCTANCE MECHANOSENSITIVE CHANNEL"/>
    <property type="match status" value="1"/>
</dbReference>
<evidence type="ECO:0000313" key="12">
    <source>
        <dbReference type="Proteomes" id="UP000075635"/>
    </source>
</evidence>
<evidence type="ECO:0000256" key="6">
    <source>
        <dbReference type="ARBA" id="ARBA00022989"/>
    </source>
</evidence>
<keyword evidence="4 10" id="KW-1003">Cell membrane</keyword>
<dbReference type="Proteomes" id="UP000075635">
    <property type="component" value="Unassembled WGS sequence"/>
</dbReference>
<evidence type="ECO:0000256" key="10">
    <source>
        <dbReference type="HAMAP-Rule" id="MF_00115"/>
    </source>
</evidence>
<comment type="subcellular location">
    <subcellularLocation>
        <location evidence="1 10">Cell membrane</location>
        <topology evidence="1 10">Multi-pass membrane protein</topology>
    </subcellularLocation>
</comment>
<dbReference type="NCBIfam" id="TIGR00220">
    <property type="entry name" value="mscL"/>
    <property type="match status" value="1"/>
</dbReference>
<keyword evidence="3 10" id="KW-0813">Transport</keyword>
<dbReference type="PROSITE" id="PS01327">
    <property type="entry name" value="MSCL"/>
    <property type="match status" value="1"/>
</dbReference>
<evidence type="ECO:0000256" key="9">
    <source>
        <dbReference type="ARBA" id="ARBA00023303"/>
    </source>
</evidence>
<reference evidence="11 12" key="1">
    <citation type="submission" date="2014-02" db="EMBL/GenBank/DDBJ databases">
        <title>The small core and large imbalanced accessory genome model reveals a collaborative survival strategy of Sorangium cellulosum strains in nature.</title>
        <authorList>
            <person name="Han K."/>
            <person name="Peng R."/>
            <person name="Blom J."/>
            <person name="Li Y.-Z."/>
        </authorList>
    </citation>
    <scope>NUCLEOTIDE SEQUENCE [LARGE SCALE GENOMIC DNA]</scope>
    <source>
        <strain evidence="11 12">So0011-07</strain>
    </source>
</reference>
<keyword evidence="8 10" id="KW-0472">Membrane</keyword>
<dbReference type="AlphaFoldDB" id="A0A150RVB7"/>
<dbReference type="HAMAP" id="MF_00115">
    <property type="entry name" value="MscL"/>
    <property type="match status" value="1"/>
</dbReference>
<dbReference type="SUPFAM" id="SSF81330">
    <property type="entry name" value="Gated mechanosensitive channel"/>
    <property type="match status" value="1"/>
</dbReference>
<feature type="transmembrane region" description="Helical" evidence="10">
    <location>
        <begin position="12"/>
        <end position="32"/>
    </location>
</feature>